<evidence type="ECO:0000313" key="3">
    <source>
        <dbReference type="Proteomes" id="UP000078550"/>
    </source>
</evidence>
<evidence type="ECO:0000313" key="2">
    <source>
        <dbReference type="EMBL" id="SBT34109.1"/>
    </source>
</evidence>
<feature type="compositionally biased region" description="Basic residues" evidence="1">
    <location>
        <begin position="36"/>
        <end position="45"/>
    </location>
</feature>
<reference evidence="3" key="1">
    <citation type="submission" date="2016-05" db="EMBL/GenBank/DDBJ databases">
        <authorList>
            <person name="Naeem Raeece"/>
        </authorList>
    </citation>
    <scope>NUCLEOTIDE SEQUENCE [LARGE SCALE GENOMIC DNA]</scope>
</reference>
<protein>
    <submittedName>
        <fullName evidence="2">Uncharacterized protein</fullName>
    </submittedName>
</protein>
<dbReference type="Proteomes" id="UP000078550">
    <property type="component" value="Unassembled WGS sequence"/>
</dbReference>
<organism evidence="2 3">
    <name type="scientific">Plasmodium ovale wallikeri</name>
    <dbReference type="NCBI Taxonomy" id="864142"/>
    <lineage>
        <taxon>Eukaryota</taxon>
        <taxon>Sar</taxon>
        <taxon>Alveolata</taxon>
        <taxon>Apicomplexa</taxon>
        <taxon>Aconoidasida</taxon>
        <taxon>Haemosporida</taxon>
        <taxon>Plasmodiidae</taxon>
        <taxon>Plasmodium</taxon>
        <taxon>Plasmodium (Plasmodium)</taxon>
    </lineage>
</organism>
<name>A0A1A8YRP8_PLAOA</name>
<proteinExistence type="predicted"/>
<evidence type="ECO:0000256" key="1">
    <source>
        <dbReference type="SAM" id="MobiDB-lite"/>
    </source>
</evidence>
<dbReference type="EMBL" id="FLRE01000070">
    <property type="protein sequence ID" value="SBT34109.1"/>
    <property type="molecule type" value="Genomic_DNA"/>
</dbReference>
<feature type="region of interest" description="Disordered" evidence="1">
    <location>
        <begin position="27"/>
        <end position="48"/>
    </location>
</feature>
<accession>A0A1A8YRP8</accession>
<gene>
    <name evidence="2" type="ORF">POVWA2_018250</name>
</gene>
<dbReference type="AlphaFoldDB" id="A0A1A8YRP8"/>
<sequence length="130" mass="15255">MEICRIPLVEKKRNEVLLRRGNTQKGVRTDDVLRGKGPKKKKKKGREMNTAIQAKYKSLRWKCALSQKYVTAKAILYRNASWETPFPPLQGMCARGLGRKSAKRAHRMRKCDLSRSLFFFYLHLYVRVRV</sequence>